<feature type="transmembrane region" description="Helical" evidence="7">
    <location>
        <begin position="442"/>
        <end position="464"/>
    </location>
</feature>
<evidence type="ECO:0000256" key="1">
    <source>
        <dbReference type="ARBA" id="ARBA00004651"/>
    </source>
</evidence>
<dbReference type="FunFam" id="1.20.1720.10:FF:000004">
    <property type="entry name" value="EmrB/QacA family drug resistance transporter"/>
    <property type="match status" value="1"/>
</dbReference>
<dbReference type="PANTHER" id="PTHR23501">
    <property type="entry name" value="MAJOR FACILITATOR SUPERFAMILY"/>
    <property type="match status" value="1"/>
</dbReference>
<feature type="transmembrane region" description="Helical" evidence="7">
    <location>
        <begin position="20"/>
        <end position="43"/>
    </location>
</feature>
<gene>
    <name evidence="9" type="ORF">METZ01_LOCUS58923</name>
</gene>
<keyword evidence="4 7" id="KW-0812">Transmembrane</keyword>
<evidence type="ECO:0000256" key="3">
    <source>
        <dbReference type="ARBA" id="ARBA00022475"/>
    </source>
</evidence>
<evidence type="ECO:0000259" key="8">
    <source>
        <dbReference type="PROSITE" id="PS50850"/>
    </source>
</evidence>
<dbReference type="Pfam" id="PF07690">
    <property type="entry name" value="MFS_1"/>
    <property type="match status" value="1"/>
</dbReference>
<dbReference type="Gene3D" id="1.20.1250.20">
    <property type="entry name" value="MFS general substrate transporter like domains"/>
    <property type="match status" value="1"/>
</dbReference>
<name>A0A381SRE5_9ZZZZ</name>
<feature type="transmembrane region" description="Helical" evidence="7">
    <location>
        <begin position="314"/>
        <end position="336"/>
    </location>
</feature>
<evidence type="ECO:0000256" key="4">
    <source>
        <dbReference type="ARBA" id="ARBA00022692"/>
    </source>
</evidence>
<dbReference type="AlphaFoldDB" id="A0A381SRE5"/>
<feature type="transmembrane region" description="Helical" evidence="7">
    <location>
        <begin position="125"/>
        <end position="145"/>
    </location>
</feature>
<reference evidence="9" key="1">
    <citation type="submission" date="2018-05" db="EMBL/GenBank/DDBJ databases">
        <authorList>
            <person name="Lanie J.A."/>
            <person name="Ng W.-L."/>
            <person name="Kazmierczak K.M."/>
            <person name="Andrzejewski T.M."/>
            <person name="Davidsen T.M."/>
            <person name="Wayne K.J."/>
            <person name="Tettelin H."/>
            <person name="Glass J.I."/>
            <person name="Rusch D."/>
            <person name="Podicherti R."/>
            <person name="Tsui H.-C.T."/>
            <person name="Winkler M.E."/>
        </authorList>
    </citation>
    <scope>NUCLEOTIDE SEQUENCE</scope>
</reference>
<feature type="transmembrane region" description="Helical" evidence="7">
    <location>
        <begin position="221"/>
        <end position="245"/>
    </location>
</feature>
<dbReference type="PROSITE" id="PS50850">
    <property type="entry name" value="MFS"/>
    <property type="match status" value="1"/>
</dbReference>
<dbReference type="InterPro" id="IPR001958">
    <property type="entry name" value="Tet-R_TetA/multi-R_MdtG-like"/>
</dbReference>
<dbReference type="InterPro" id="IPR036259">
    <property type="entry name" value="MFS_trans_sf"/>
</dbReference>
<feature type="transmembrane region" description="Helical" evidence="7">
    <location>
        <begin position="373"/>
        <end position="390"/>
    </location>
</feature>
<dbReference type="PANTHER" id="PTHR23501:SF197">
    <property type="entry name" value="COMD"/>
    <property type="match status" value="1"/>
</dbReference>
<protein>
    <recommendedName>
        <fullName evidence="8">Major facilitator superfamily (MFS) profile domain-containing protein</fullName>
    </recommendedName>
</protein>
<feature type="transmembrane region" description="Helical" evidence="7">
    <location>
        <begin position="157"/>
        <end position="177"/>
    </location>
</feature>
<dbReference type="GO" id="GO:0005886">
    <property type="term" value="C:plasma membrane"/>
    <property type="evidence" value="ECO:0007669"/>
    <property type="project" value="UniProtKB-SubCell"/>
</dbReference>
<evidence type="ECO:0000256" key="7">
    <source>
        <dbReference type="SAM" id="Phobius"/>
    </source>
</evidence>
<accession>A0A381SRE5</accession>
<organism evidence="9">
    <name type="scientific">marine metagenome</name>
    <dbReference type="NCBI Taxonomy" id="408172"/>
    <lineage>
        <taxon>unclassified sequences</taxon>
        <taxon>metagenomes</taxon>
        <taxon>ecological metagenomes</taxon>
    </lineage>
</organism>
<feature type="transmembrane region" description="Helical" evidence="7">
    <location>
        <begin position="55"/>
        <end position="73"/>
    </location>
</feature>
<evidence type="ECO:0000256" key="5">
    <source>
        <dbReference type="ARBA" id="ARBA00022989"/>
    </source>
</evidence>
<proteinExistence type="predicted"/>
<evidence type="ECO:0000313" key="9">
    <source>
        <dbReference type="EMBL" id="SVA06069.1"/>
    </source>
</evidence>
<keyword evidence="6 7" id="KW-0472">Membrane</keyword>
<comment type="subcellular location">
    <subcellularLocation>
        <location evidence="1">Cell membrane</location>
        <topology evidence="1">Multi-pass membrane protein</topology>
    </subcellularLocation>
</comment>
<feature type="transmembrane region" description="Helical" evidence="7">
    <location>
        <begin position="189"/>
        <end position="209"/>
    </location>
</feature>
<keyword evidence="5 7" id="KW-1133">Transmembrane helix</keyword>
<keyword evidence="2" id="KW-0813">Transport</keyword>
<feature type="transmembrane region" description="Helical" evidence="7">
    <location>
        <begin position="265"/>
        <end position="285"/>
    </location>
</feature>
<dbReference type="CDD" id="cd17502">
    <property type="entry name" value="MFS_Azr1_MDR_like"/>
    <property type="match status" value="1"/>
</dbReference>
<evidence type="ECO:0000256" key="6">
    <source>
        <dbReference type="ARBA" id="ARBA00023136"/>
    </source>
</evidence>
<feature type="transmembrane region" description="Helical" evidence="7">
    <location>
        <begin position="85"/>
        <end position="105"/>
    </location>
</feature>
<dbReference type="EMBL" id="UINC01003408">
    <property type="protein sequence ID" value="SVA06069.1"/>
    <property type="molecule type" value="Genomic_DNA"/>
</dbReference>
<dbReference type="InterPro" id="IPR020846">
    <property type="entry name" value="MFS_dom"/>
</dbReference>
<evidence type="ECO:0000256" key="2">
    <source>
        <dbReference type="ARBA" id="ARBA00022448"/>
    </source>
</evidence>
<dbReference type="SUPFAM" id="SSF103473">
    <property type="entry name" value="MFS general substrate transporter"/>
    <property type="match status" value="1"/>
</dbReference>
<dbReference type="Gene3D" id="1.20.1720.10">
    <property type="entry name" value="Multidrug resistance protein D"/>
    <property type="match status" value="1"/>
</dbReference>
<feature type="transmembrane region" description="Helical" evidence="7">
    <location>
        <begin position="396"/>
        <end position="421"/>
    </location>
</feature>
<feature type="transmembrane region" description="Helical" evidence="7">
    <location>
        <begin position="342"/>
        <end position="361"/>
    </location>
</feature>
<feature type="transmembrane region" description="Helical" evidence="7">
    <location>
        <begin position="540"/>
        <end position="559"/>
    </location>
</feature>
<dbReference type="GO" id="GO:0022857">
    <property type="term" value="F:transmembrane transporter activity"/>
    <property type="evidence" value="ECO:0007669"/>
    <property type="project" value="InterPro"/>
</dbReference>
<keyword evidence="3" id="KW-1003">Cell membrane</keyword>
<feature type="domain" description="Major facilitator superfamily (MFS) profile" evidence="8">
    <location>
        <begin position="21"/>
        <end position="483"/>
    </location>
</feature>
<dbReference type="PRINTS" id="PR01035">
    <property type="entry name" value="TCRTETA"/>
</dbReference>
<dbReference type="InterPro" id="IPR011701">
    <property type="entry name" value="MFS"/>
</dbReference>
<sequence length="578" mass="61038">MSISSTNDAGTPVSGRDRMIIYISILLALFLAALDQTIVATALPSMIEDLAGVERYAWVATSYLLASTSLALVYGKLADTYSRKIVTLCAIVLFLGGSMLCGLAGEFGNLPLIGDGMSQLVLFRGIQGAGGGGLFAMTFIVIADLFTPAERGKYQGFVGAVFGIASVLGPLIGGLLTDHAGGLIPGVEGWRWVFYVNVPVGGLVLWVIIRRMPRLDPPKGAVKPDLIGAALLLGGLIPATLALQLDKRSYPWLPGLETNTTLGSWESWLTICLIITGCLLLAAFVRRSRIAPGPILEMRLFADPVFRRANASTFFFGASLMSVSLFLPLFLVNVLGVSATQAGAALIPFSLGIVFSATLAGQIVNRVGYRPQIVLGSLIFISATSLLATMGPEVPYSRVAIFTVMCGLGVGPAMPLFTLAVQNAADVRFIGQVTSASLFFRQIGATVGAALMGSLLGTTLWVAFSSIEMPIEVIDRGIVAEEFVSSGGAELPNLVRATYQSIAATEPVTEAALIMAEGERVAEEVAEAVKAAFALATTRIYWLATIMTALGGILAIRIPELPLRTTHDRSVTMPSDLE</sequence>